<dbReference type="Proteomes" id="UP000193944">
    <property type="component" value="Unassembled WGS sequence"/>
</dbReference>
<feature type="coiled-coil region" evidence="1">
    <location>
        <begin position="281"/>
        <end position="326"/>
    </location>
</feature>
<organism evidence="4 5">
    <name type="scientific">Anaeromyces robustus</name>
    <dbReference type="NCBI Taxonomy" id="1754192"/>
    <lineage>
        <taxon>Eukaryota</taxon>
        <taxon>Fungi</taxon>
        <taxon>Fungi incertae sedis</taxon>
        <taxon>Chytridiomycota</taxon>
        <taxon>Chytridiomycota incertae sedis</taxon>
        <taxon>Neocallimastigomycetes</taxon>
        <taxon>Neocallimastigales</taxon>
        <taxon>Neocallimastigaceae</taxon>
        <taxon>Anaeromyces</taxon>
    </lineage>
</organism>
<feature type="compositionally biased region" description="Low complexity" evidence="2">
    <location>
        <begin position="455"/>
        <end position="471"/>
    </location>
</feature>
<evidence type="ECO:0000313" key="4">
    <source>
        <dbReference type="EMBL" id="ORX81501.1"/>
    </source>
</evidence>
<dbReference type="OrthoDB" id="2158066at2759"/>
<evidence type="ECO:0000256" key="2">
    <source>
        <dbReference type="SAM" id="MobiDB-lite"/>
    </source>
</evidence>
<reference evidence="4 5" key="1">
    <citation type="submission" date="2016-08" db="EMBL/GenBank/DDBJ databases">
        <title>A Parts List for Fungal Cellulosomes Revealed by Comparative Genomics.</title>
        <authorList>
            <consortium name="DOE Joint Genome Institute"/>
            <person name="Haitjema C.H."/>
            <person name="Gilmore S.P."/>
            <person name="Henske J.K."/>
            <person name="Solomon K.V."/>
            <person name="De Groot R."/>
            <person name="Kuo A."/>
            <person name="Mondo S.J."/>
            <person name="Salamov A.A."/>
            <person name="Labutti K."/>
            <person name="Zhao Z."/>
            <person name="Chiniquy J."/>
            <person name="Barry K."/>
            <person name="Brewer H.M."/>
            <person name="Purvine S.O."/>
            <person name="Wright A.T."/>
            <person name="Boxma B."/>
            <person name="Van Alen T."/>
            <person name="Hackstein J.H."/>
            <person name="Baker S.E."/>
            <person name="Grigoriev I.V."/>
            <person name="O'Malley M.A."/>
        </authorList>
    </citation>
    <scope>NUCLEOTIDE SEQUENCE [LARGE SCALE GENOMIC DNA]</scope>
    <source>
        <strain evidence="4 5">S4</strain>
    </source>
</reference>
<name>A0A1Y1X6V9_9FUNG</name>
<evidence type="ECO:0000256" key="1">
    <source>
        <dbReference type="SAM" id="Coils"/>
    </source>
</evidence>
<evidence type="ECO:0000313" key="5">
    <source>
        <dbReference type="Proteomes" id="UP000193944"/>
    </source>
</evidence>
<feature type="transmembrane region" description="Helical" evidence="3">
    <location>
        <begin position="65"/>
        <end position="82"/>
    </location>
</feature>
<keyword evidence="3" id="KW-1133">Transmembrane helix</keyword>
<evidence type="ECO:0000256" key="3">
    <source>
        <dbReference type="SAM" id="Phobius"/>
    </source>
</evidence>
<dbReference type="AlphaFoldDB" id="A0A1Y1X6V9"/>
<feature type="transmembrane region" description="Helical" evidence="3">
    <location>
        <begin position="257"/>
        <end position="274"/>
    </location>
</feature>
<comment type="caution">
    <text evidence="4">The sequence shown here is derived from an EMBL/GenBank/DDBJ whole genome shotgun (WGS) entry which is preliminary data.</text>
</comment>
<keyword evidence="3" id="KW-0472">Membrane</keyword>
<protein>
    <submittedName>
        <fullName evidence="4">Uncharacterized protein</fullName>
    </submittedName>
</protein>
<keyword evidence="5" id="KW-1185">Reference proteome</keyword>
<feature type="transmembrane region" description="Helical" evidence="3">
    <location>
        <begin position="229"/>
        <end position="251"/>
    </location>
</feature>
<feature type="transmembrane region" description="Helical" evidence="3">
    <location>
        <begin position="36"/>
        <end position="53"/>
    </location>
</feature>
<sequence>MDTPIIYENIPLYKIITDKTDPEINSDIKDLLMKKAMYFVIVASETIYLMLILKCLLRWKSTKDWRFIFPLTAALFAFANNFNDIMYVINAPDNHLHNCEKYYINIFKYTATLNWTPISIFQILRLFQFTRGYYKPFWHRMITVGSISLSIIYCCCYYYNLLNFKSSKNCFFGCANYNLVNGTFVEVSDIMDSGYSLVIMIFSLRNALLNLKQYKLRHQKLKALKDESIIVFIILTGSKVVIYSIILSFKTIPGGDIFWDILSVIVIYCSYRIVNFKPKLIEKLENNRRILNNNINYINMNQINNINKENKAIQNEVIQNEAIQNEASTSNTNTYNNTNTNINHNLQLYERGPQEIYNLFNQKIYSIYNPNTEENDNNRINPNVNIPKVLNKDKILHKNKNKNNNSIGQLNVSNNDNNRYNYYYNRNNMNYIDRRLPVQGMNINMNNLNFNSINRNKTTSVRSPSISSTSSGPNLYNLLK</sequence>
<proteinExistence type="predicted"/>
<feature type="transmembrane region" description="Helical" evidence="3">
    <location>
        <begin position="137"/>
        <end position="160"/>
    </location>
</feature>
<accession>A0A1Y1X6V9</accession>
<gene>
    <name evidence="4" type="ORF">BCR32DRAFT_279660</name>
</gene>
<keyword evidence="3" id="KW-0812">Transmembrane</keyword>
<dbReference type="EMBL" id="MCFG01000117">
    <property type="protein sequence ID" value="ORX81501.1"/>
    <property type="molecule type" value="Genomic_DNA"/>
</dbReference>
<feature type="region of interest" description="Disordered" evidence="2">
    <location>
        <begin position="455"/>
        <end position="480"/>
    </location>
</feature>
<keyword evidence="1" id="KW-0175">Coiled coil</keyword>
<reference evidence="4 5" key="2">
    <citation type="submission" date="2016-08" db="EMBL/GenBank/DDBJ databases">
        <title>Pervasive Adenine N6-methylation of Active Genes in Fungi.</title>
        <authorList>
            <consortium name="DOE Joint Genome Institute"/>
            <person name="Mondo S.J."/>
            <person name="Dannebaum R.O."/>
            <person name="Kuo R.C."/>
            <person name="Labutti K."/>
            <person name="Haridas S."/>
            <person name="Kuo A."/>
            <person name="Salamov A."/>
            <person name="Ahrendt S.R."/>
            <person name="Lipzen A."/>
            <person name="Sullivan W."/>
            <person name="Andreopoulos W.B."/>
            <person name="Clum A."/>
            <person name="Lindquist E."/>
            <person name="Daum C."/>
            <person name="Ramamoorthy G.K."/>
            <person name="Gryganskyi A."/>
            <person name="Culley D."/>
            <person name="Magnuson J.K."/>
            <person name="James T.Y."/>
            <person name="O'Malley M.A."/>
            <person name="Stajich J.E."/>
            <person name="Spatafora J.W."/>
            <person name="Visel A."/>
            <person name="Grigoriev I.V."/>
        </authorList>
    </citation>
    <scope>NUCLEOTIDE SEQUENCE [LARGE SCALE GENOMIC DNA]</scope>
    <source>
        <strain evidence="4 5">S4</strain>
    </source>
</reference>
<feature type="transmembrane region" description="Helical" evidence="3">
    <location>
        <begin position="102"/>
        <end position="125"/>
    </location>
</feature>